<name>A0ABV7J4N3_9GAMM</name>
<accession>A0ABV7J4N3</accession>
<organism evidence="1 2">
    <name type="scientific">Marinicella sediminis</name>
    <dbReference type="NCBI Taxonomy" id="1792834"/>
    <lineage>
        <taxon>Bacteria</taxon>
        <taxon>Pseudomonadati</taxon>
        <taxon>Pseudomonadota</taxon>
        <taxon>Gammaproteobacteria</taxon>
        <taxon>Lysobacterales</taxon>
        <taxon>Marinicellaceae</taxon>
        <taxon>Marinicella</taxon>
    </lineage>
</organism>
<reference evidence="2" key="1">
    <citation type="journal article" date="2019" name="Int. J. Syst. Evol. Microbiol.">
        <title>The Global Catalogue of Microorganisms (GCM) 10K type strain sequencing project: providing services to taxonomists for standard genome sequencing and annotation.</title>
        <authorList>
            <consortium name="The Broad Institute Genomics Platform"/>
            <consortium name="The Broad Institute Genome Sequencing Center for Infectious Disease"/>
            <person name="Wu L."/>
            <person name="Ma J."/>
        </authorList>
    </citation>
    <scope>NUCLEOTIDE SEQUENCE [LARGE SCALE GENOMIC DNA]</scope>
    <source>
        <strain evidence="2">KCTC 42953</strain>
    </source>
</reference>
<protein>
    <recommendedName>
        <fullName evidence="3">GAF domain-containing protein</fullName>
    </recommendedName>
</protein>
<gene>
    <name evidence="1" type="ORF">ACFODZ_01370</name>
</gene>
<evidence type="ECO:0008006" key="3">
    <source>
        <dbReference type="Google" id="ProtNLM"/>
    </source>
</evidence>
<evidence type="ECO:0000313" key="1">
    <source>
        <dbReference type="EMBL" id="MFC3192879.1"/>
    </source>
</evidence>
<dbReference type="SUPFAM" id="SSF55781">
    <property type="entry name" value="GAF domain-like"/>
    <property type="match status" value="1"/>
</dbReference>
<dbReference type="Gene3D" id="3.30.450.40">
    <property type="match status" value="1"/>
</dbReference>
<comment type="caution">
    <text evidence="1">The sequence shown here is derived from an EMBL/GenBank/DDBJ whole genome shotgun (WGS) entry which is preliminary data.</text>
</comment>
<evidence type="ECO:0000313" key="2">
    <source>
        <dbReference type="Proteomes" id="UP001595533"/>
    </source>
</evidence>
<sequence>MDESQHLLIKNIHQHMLHHGLYASSDPLQQLPVLLGTLGFEDCVVYQCRDERLTQVAAFGPKHCQHAGVMQPISLPFDLGVVGYTARHQVITVINEASYDSRYVVDDQHRQSELAMALVRHGRLIGVVDSEHEQPYYFTRQHIDWFLGVLVVLGFEPPKQGANSPGPVVSKVSHITLKSKSSQAKQVMLIKAAILSGLKSFTDSAQLKSLLIRQPLLRSHIQVVEQFRTLLRRMAKRYTEQAKTSKYHAILTHTYFAPMSSGQLIAERLHMGYSTYRRHLAKARDMLITDVLEELLNAQPGDVRPVPIQSAVS</sequence>
<dbReference type="EMBL" id="JBHRTS010000001">
    <property type="protein sequence ID" value="MFC3192879.1"/>
    <property type="molecule type" value="Genomic_DNA"/>
</dbReference>
<keyword evidence="2" id="KW-1185">Reference proteome</keyword>
<dbReference type="Proteomes" id="UP001595533">
    <property type="component" value="Unassembled WGS sequence"/>
</dbReference>
<dbReference type="InterPro" id="IPR029016">
    <property type="entry name" value="GAF-like_dom_sf"/>
</dbReference>
<proteinExistence type="predicted"/>
<dbReference type="RefSeq" id="WP_077409546.1">
    <property type="nucleotide sequence ID" value="NZ_JBHRTS010000001.1"/>
</dbReference>